<evidence type="ECO:0000313" key="3">
    <source>
        <dbReference type="Proteomes" id="UP000663868"/>
    </source>
</evidence>
<dbReference type="GO" id="GO:0046983">
    <property type="term" value="F:protein dimerization activity"/>
    <property type="evidence" value="ECO:0007669"/>
    <property type="project" value="InterPro"/>
</dbReference>
<protein>
    <recommendedName>
        <fullName evidence="1">BHLH domain-containing protein</fullName>
    </recommendedName>
</protein>
<feature type="non-terminal residue" evidence="2">
    <location>
        <position position="1"/>
    </location>
</feature>
<reference evidence="2" key="1">
    <citation type="submission" date="2021-02" db="EMBL/GenBank/DDBJ databases">
        <authorList>
            <person name="Nowell W R."/>
        </authorList>
    </citation>
    <scope>NUCLEOTIDE SEQUENCE</scope>
</reference>
<feature type="domain" description="BHLH" evidence="1">
    <location>
        <begin position="1"/>
        <end position="52"/>
    </location>
</feature>
<comment type="caution">
    <text evidence="2">The sequence shown here is derived from an EMBL/GenBank/DDBJ whole genome shotgun (WGS) entry which is preliminary data.</text>
</comment>
<organism evidence="2 3">
    <name type="scientific">Adineta steineri</name>
    <dbReference type="NCBI Taxonomy" id="433720"/>
    <lineage>
        <taxon>Eukaryota</taxon>
        <taxon>Metazoa</taxon>
        <taxon>Spiralia</taxon>
        <taxon>Gnathifera</taxon>
        <taxon>Rotifera</taxon>
        <taxon>Eurotatoria</taxon>
        <taxon>Bdelloidea</taxon>
        <taxon>Adinetida</taxon>
        <taxon>Adinetidae</taxon>
        <taxon>Adineta</taxon>
    </lineage>
</organism>
<dbReference type="SUPFAM" id="SSF47459">
    <property type="entry name" value="HLH, helix-loop-helix DNA-binding domain"/>
    <property type="match status" value="1"/>
</dbReference>
<dbReference type="Proteomes" id="UP000663868">
    <property type="component" value="Unassembled WGS sequence"/>
</dbReference>
<evidence type="ECO:0000259" key="1">
    <source>
        <dbReference type="PROSITE" id="PS50888"/>
    </source>
</evidence>
<name>A0A820IFU2_9BILA</name>
<accession>A0A820IFU2</accession>
<evidence type="ECO:0000313" key="2">
    <source>
        <dbReference type="EMBL" id="CAF4308643.1"/>
    </source>
</evidence>
<gene>
    <name evidence="2" type="ORF">KXQ929_LOCUS45946</name>
</gene>
<feature type="non-terminal residue" evidence="2">
    <location>
        <position position="103"/>
    </location>
</feature>
<dbReference type="EMBL" id="CAJOBB010014765">
    <property type="protein sequence ID" value="CAF4308643.1"/>
    <property type="molecule type" value="Genomic_DNA"/>
</dbReference>
<dbReference type="Pfam" id="PF00010">
    <property type="entry name" value="HLH"/>
    <property type="match status" value="1"/>
</dbReference>
<dbReference type="PROSITE" id="PS50888">
    <property type="entry name" value="BHLH"/>
    <property type="match status" value="1"/>
</dbReference>
<sequence>NKDRRRRDLFTQLITNLKDILLIKKPTDTNEENTKLDKASILCQAATFLEQHKDDLTHEIKLVTPTLQSPSSSSSLPNPILDFSWKPSCDIISIDEWLQIAIE</sequence>
<dbReference type="InterPro" id="IPR036638">
    <property type="entry name" value="HLH_DNA-bd_sf"/>
</dbReference>
<dbReference type="AlphaFoldDB" id="A0A820IFU2"/>
<proteinExistence type="predicted"/>
<dbReference type="InterPro" id="IPR011598">
    <property type="entry name" value="bHLH_dom"/>
</dbReference>
<dbReference type="Gene3D" id="4.10.280.10">
    <property type="entry name" value="Helix-loop-helix DNA-binding domain"/>
    <property type="match status" value="1"/>
</dbReference>